<evidence type="ECO:0000256" key="7">
    <source>
        <dbReference type="ARBA" id="ARBA00023239"/>
    </source>
</evidence>
<dbReference type="Pfam" id="PF01220">
    <property type="entry name" value="DHquinase_II"/>
    <property type="match status" value="1"/>
</dbReference>
<comment type="similarity">
    <text evidence="3 8">Belongs to the type-II 3-dehydroquinase family.</text>
</comment>
<dbReference type="InterPro" id="IPR001874">
    <property type="entry name" value="DHquinase_II"/>
</dbReference>
<evidence type="ECO:0000256" key="1">
    <source>
        <dbReference type="ARBA" id="ARBA00001864"/>
    </source>
</evidence>
<dbReference type="EMBL" id="JACRSO010000002">
    <property type="protein sequence ID" value="MBC8528979.1"/>
    <property type="molecule type" value="Genomic_DNA"/>
</dbReference>
<dbReference type="InterPro" id="IPR036441">
    <property type="entry name" value="DHquinase_II_sf"/>
</dbReference>
<evidence type="ECO:0000256" key="10">
    <source>
        <dbReference type="PIRSR" id="PIRSR001399-2"/>
    </source>
</evidence>
<feature type="site" description="Transition state stabilizer" evidence="8 11">
    <location>
        <position position="17"/>
    </location>
</feature>
<dbReference type="AlphaFoldDB" id="A0A926HLZ1"/>
<organism evidence="12 13">
    <name type="scientific">Luoshenia tenuis</name>
    <dbReference type="NCBI Taxonomy" id="2763654"/>
    <lineage>
        <taxon>Bacteria</taxon>
        <taxon>Bacillati</taxon>
        <taxon>Bacillota</taxon>
        <taxon>Clostridia</taxon>
        <taxon>Christensenellales</taxon>
        <taxon>Christensenellaceae</taxon>
        <taxon>Luoshenia</taxon>
    </lineage>
</organism>
<dbReference type="HAMAP" id="MF_00169">
    <property type="entry name" value="AroQ"/>
    <property type="match status" value="1"/>
</dbReference>
<evidence type="ECO:0000256" key="11">
    <source>
        <dbReference type="PIRSR" id="PIRSR001399-3"/>
    </source>
</evidence>
<dbReference type="SUPFAM" id="SSF52304">
    <property type="entry name" value="Type II 3-dehydroquinate dehydratase"/>
    <property type="match status" value="1"/>
</dbReference>
<dbReference type="PIRSF" id="PIRSF001399">
    <property type="entry name" value="DHquinase_II"/>
    <property type="match status" value="1"/>
</dbReference>
<feature type="binding site" evidence="8 10">
    <location>
        <begin position="101"/>
        <end position="102"/>
    </location>
    <ligand>
        <name>substrate</name>
    </ligand>
</feature>
<dbReference type="GO" id="GO:0009073">
    <property type="term" value="P:aromatic amino acid family biosynthetic process"/>
    <property type="evidence" value="ECO:0007669"/>
    <property type="project" value="UniProtKB-KW"/>
</dbReference>
<dbReference type="PANTHER" id="PTHR21272">
    <property type="entry name" value="CATABOLIC 3-DEHYDROQUINASE"/>
    <property type="match status" value="1"/>
</dbReference>
<evidence type="ECO:0000313" key="13">
    <source>
        <dbReference type="Proteomes" id="UP000654279"/>
    </source>
</evidence>
<feature type="binding site" evidence="8 10">
    <location>
        <position position="87"/>
    </location>
    <ligand>
        <name>substrate</name>
    </ligand>
</feature>
<dbReference type="GO" id="GO:0008652">
    <property type="term" value="P:amino acid biosynthetic process"/>
    <property type="evidence" value="ECO:0007669"/>
    <property type="project" value="UniProtKB-KW"/>
</dbReference>
<keyword evidence="8" id="KW-0028">Amino-acid biosynthesis</keyword>
<evidence type="ECO:0000313" key="12">
    <source>
        <dbReference type="EMBL" id="MBC8528979.1"/>
    </source>
</evidence>
<proteinExistence type="inferred from homology"/>
<comment type="function">
    <text evidence="8">Catalyzes a trans-dehydration via an enolate intermediate.</text>
</comment>
<feature type="active site" description="Proton donor" evidence="8 9">
    <location>
        <position position="100"/>
    </location>
</feature>
<comment type="subunit">
    <text evidence="4 8">Homododecamer.</text>
</comment>
<evidence type="ECO:0000256" key="9">
    <source>
        <dbReference type="PIRSR" id="PIRSR001399-1"/>
    </source>
</evidence>
<feature type="binding site" evidence="8 10">
    <location>
        <position position="111"/>
    </location>
    <ligand>
        <name>substrate</name>
    </ligand>
</feature>
<evidence type="ECO:0000256" key="5">
    <source>
        <dbReference type="ARBA" id="ARBA00012060"/>
    </source>
</evidence>
<evidence type="ECO:0000256" key="8">
    <source>
        <dbReference type="HAMAP-Rule" id="MF_00169"/>
    </source>
</evidence>
<feature type="active site" description="Proton acceptor" evidence="8 9">
    <location>
        <position position="22"/>
    </location>
</feature>
<dbReference type="NCBIfam" id="NF003807">
    <property type="entry name" value="PRK05395.1-4"/>
    <property type="match status" value="1"/>
</dbReference>
<keyword evidence="7 8" id="KW-0456">Lyase</keyword>
<dbReference type="GO" id="GO:0019631">
    <property type="term" value="P:quinate catabolic process"/>
    <property type="evidence" value="ECO:0007669"/>
    <property type="project" value="TreeGrafter"/>
</dbReference>
<comment type="pathway">
    <text evidence="2 8">Metabolic intermediate biosynthesis; chorismate biosynthesis; chorismate from D-erythrose 4-phosphate and phosphoenolpyruvate: step 3/7.</text>
</comment>
<evidence type="ECO:0000256" key="6">
    <source>
        <dbReference type="ARBA" id="ARBA00023141"/>
    </source>
</evidence>
<dbReference type="GO" id="GO:0003855">
    <property type="term" value="F:3-dehydroquinate dehydratase activity"/>
    <property type="evidence" value="ECO:0007669"/>
    <property type="project" value="UniProtKB-UniRule"/>
</dbReference>
<keyword evidence="13" id="KW-1185">Reference proteome</keyword>
<dbReference type="RefSeq" id="WP_249285113.1">
    <property type="nucleotide sequence ID" value="NZ_JACRSO010000002.1"/>
</dbReference>
<evidence type="ECO:0000256" key="2">
    <source>
        <dbReference type="ARBA" id="ARBA00004902"/>
    </source>
</evidence>
<sequence length="149" mass="16445">MKIMVINGPNMNMLGIREKNVYGTAGYDQVCAYIKEQGALRGCQVECFQSNSEGAIIDQIHRACFEGYDGIVINPGAYTHYSYAIHDAIKASQLPAVEIHLSNVHAREEFRHRSVTAPACIGQLCGFGAYGYVLAMEALCAHLKEKEQM</sequence>
<evidence type="ECO:0000256" key="4">
    <source>
        <dbReference type="ARBA" id="ARBA00011193"/>
    </source>
</evidence>
<feature type="binding site" evidence="8 10">
    <location>
        <position position="80"/>
    </location>
    <ligand>
        <name>substrate</name>
    </ligand>
</feature>
<dbReference type="Proteomes" id="UP000654279">
    <property type="component" value="Unassembled WGS sequence"/>
</dbReference>
<dbReference type="Gene3D" id="3.40.50.9100">
    <property type="entry name" value="Dehydroquinase, class II"/>
    <property type="match status" value="1"/>
</dbReference>
<comment type="catalytic activity">
    <reaction evidence="1 8">
        <text>3-dehydroquinate = 3-dehydroshikimate + H2O</text>
        <dbReference type="Rhea" id="RHEA:21096"/>
        <dbReference type="ChEBI" id="CHEBI:15377"/>
        <dbReference type="ChEBI" id="CHEBI:16630"/>
        <dbReference type="ChEBI" id="CHEBI:32364"/>
        <dbReference type="EC" id="4.2.1.10"/>
    </reaction>
</comment>
<name>A0A926HLZ1_9FIRM</name>
<keyword evidence="6 8" id="KW-0057">Aromatic amino acid biosynthesis</keyword>
<dbReference type="NCBIfam" id="NF003805">
    <property type="entry name" value="PRK05395.1-2"/>
    <property type="match status" value="1"/>
</dbReference>
<protein>
    <recommendedName>
        <fullName evidence="5 8">3-dehydroquinate dehydratase</fullName>
        <shortName evidence="8">3-dehydroquinase</shortName>
        <ecNumber evidence="5 8">4.2.1.10</ecNumber>
    </recommendedName>
    <alternativeName>
        <fullName evidence="8">Type II DHQase</fullName>
    </alternativeName>
</protein>
<reference evidence="12" key="1">
    <citation type="submission" date="2020-08" db="EMBL/GenBank/DDBJ databases">
        <title>Genome public.</title>
        <authorList>
            <person name="Liu C."/>
            <person name="Sun Q."/>
        </authorList>
    </citation>
    <scope>NUCLEOTIDE SEQUENCE</scope>
    <source>
        <strain evidence="12">NSJ-44</strain>
    </source>
</reference>
<dbReference type="NCBIfam" id="NF003806">
    <property type="entry name" value="PRK05395.1-3"/>
    <property type="match status" value="1"/>
</dbReference>
<dbReference type="PANTHER" id="PTHR21272:SF3">
    <property type="entry name" value="CATABOLIC 3-DEHYDROQUINASE"/>
    <property type="match status" value="1"/>
</dbReference>
<accession>A0A926HLZ1</accession>
<gene>
    <name evidence="8 12" type="primary">aroQ</name>
    <name evidence="12" type="ORF">H8699_06030</name>
</gene>
<comment type="caution">
    <text evidence="12">The sequence shown here is derived from an EMBL/GenBank/DDBJ whole genome shotgun (WGS) entry which is preliminary data.</text>
</comment>
<dbReference type="EC" id="4.2.1.10" evidence="5 8"/>
<dbReference type="NCBIfam" id="TIGR01088">
    <property type="entry name" value="aroQ"/>
    <property type="match status" value="1"/>
</dbReference>
<dbReference type="GO" id="GO:0009423">
    <property type="term" value="P:chorismate biosynthetic process"/>
    <property type="evidence" value="ECO:0007669"/>
    <property type="project" value="UniProtKB-UniRule"/>
</dbReference>
<evidence type="ECO:0000256" key="3">
    <source>
        <dbReference type="ARBA" id="ARBA00011037"/>
    </source>
</evidence>
<feature type="binding site" evidence="8 10">
    <location>
        <position position="74"/>
    </location>
    <ligand>
        <name>substrate</name>
    </ligand>
</feature>
<dbReference type="CDD" id="cd00466">
    <property type="entry name" value="DHQase_II"/>
    <property type="match status" value="1"/>
</dbReference>